<sequence length="259" mass="29538">MTNQNPCEAKADFEKWAKGFSGCSGGNIKGDYWICGIEWAGSLNESDLKFNDVTSPSAWKDDQKYRKWQLKSRYNQNALKLYAAMLDKTVTDYRQIGLASNGPFTRKSNTFKMNLYPISFRKDLKKLWTTWLPNKTGLPTKACYQKWCRDNRFPVIRGWVEEHSPKVIIGTSRDYMDDFVLAFGGKNAFQENIRKIKEQGEDIGAGRKLNWLELDGKSKGNRTLLVVTPFLGAQQGLNSNQLLQATGAKIAQRQKTLMI</sequence>
<dbReference type="EMBL" id="JH603170">
    <property type="protein sequence ID" value="EIC20959.1"/>
    <property type="molecule type" value="Genomic_DNA"/>
</dbReference>
<dbReference type="STRING" id="631362.Thi970DRAFT_04639"/>
<dbReference type="HOGENOM" id="CLU_1102257_0_0_6"/>
<evidence type="ECO:0000313" key="2">
    <source>
        <dbReference type="Proteomes" id="UP000002964"/>
    </source>
</evidence>
<name>H8Z7U7_9GAMM</name>
<proteinExistence type="predicted"/>
<dbReference type="AlphaFoldDB" id="H8Z7U7"/>
<dbReference type="OrthoDB" id="9156542at2"/>
<reference evidence="2" key="1">
    <citation type="submission" date="2011-06" db="EMBL/GenBank/DDBJ databases">
        <authorList>
            <consortium name="US DOE Joint Genome Institute (JGI-PGF)"/>
            <person name="Lucas S."/>
            <person name="Han J."/>
            <person name="Lapidus A."/>
            <person name="Cheng J.-F."/>
            <person name="Goodwin L."/>
            <person name="Pitluck S."/>
            <person name="Peters L."/>
            <person name="Land M.L."/>
            <person name="Hauser L."/>
            <person name="Vogl K."/>
            <person name="Liu Z."/>
            <person name="Overmann J."/>
            <person name="Frigaard N.-U."/>
            <person name="Bryant D.A."/>
            <person name="Woyke T.J."/>
        </authorList>
    </citation>
    <scope>NUCLEOTIDE SEQUENCE [LARGE SCALE GENOMIC DNA]</scope>
    <source>
        <strain evidence="2">970</strain>
    </source>
</reference>
<dbReference type="Proteomes" id="UP000002964">
    <property type="component" value="Unassembled WGS sequence"/>
</dbReference>
<evidence type="ECO:0000313" key="1">
    <source>
        <dbReference type="EMBL" id="EIC20959.1"/>
    </source>
</evidence>
<gene>
    <name evidence="1" type="ORF">Thi970DRAFT_04639</name>
</gene>
<keyword evidence="2" id="KW-1185">Reference proteome</keyword>
<organism evidence="1 2">
    <name type="scientific">Thiorhodovibrio frisius</name>
    <dbReference type="NCBI Taxonomy" id="631362"/>
    <lineage>
        <taxon>Bacteria</taxon>
        <taxon>Pseudomonadati</taxon>
        <taxon>Pseudomonadota</taxon>
        <taxon>Gammaproteobacteria</taxon>
        <taxon>Chromatiales</taxon>
        <taxon>Chromatiaceae</taxon>
        <taxon>Thiorhodovibrio</taxon>
    </lineage>
</organism>
<accession>H8Z7U7</accession>
<reference evidence="1 2" key="2">
    <citation type="submission" date="2011-11" db="EMBL/GenBank/DDBJ databases">
        <authorList>
            <consortium name="US DOE Joint Genome Institute"/>
            <person name="Lucas S."/>
            <person name="Han J."/>
            <person name="Lapidus A."/>
            <person name="Cheng J.-F."/>
            <person name="Goodwin L."/>
            <person name="Pitluck S."/>
            <person name="Peters L."/>
            <person name="Ovchinnikova G."/>
            <person name="Zhang X."/>
            <person name="Detter J.C."/>
            <person name="Han C."/>
            <person name="Tapia R."/>
            <person name="Land M."/>
            <person name="Hauser L."/>
            <person name="Kyrpides N."/>
            <person name="Ivanova N."/>
            <person name="Pagani I."/>
            <person name="Vogl K."/>
            <person name="Liu Z."/>
            <person name="Overmann J."/>
            <person name="Frigaard N.-U."/>
            <person name="Bryant D."/>
            <person name="Woyke T."/>
        </authorList>
    </citation>
    <scope>NUCLEOTIDE SEQUENCE [LARGE SCALE GENOMIC DNA]</scope>
    <source>
        <strain evidence="1 2">970</strain>
    </source>
</reference>
<dbReference type="RefSeq" id="WP_009151362.1">
    <property type="nucleotide sequence ID" value="NZ_CP121471.1"/>
</dbReference>
<dbReference type="eggNOG" id="ENOG5032SRC">
    <property type="taxonomic scope" value="Bacteria"/>
</dbReference>
<protein>
    <submittedName>
        <fullName evidence="1">Uncharacterized protein</fullName>
    </submittedName>
</protein>